<keyword evidence="2" id="KW-0396">Initiation factor</keyword>
<evidence type="ECO:0000313" key="6">
    <source>
        <dbReference type="EMBL" id="KAB5516755.1"/>
    </source>
</evidence>
<dbReference type="GO" id="GO:0005852">
    <property type="term" value="C:eukaryotic translation initiation factor 3 complex"/>
    <property type="evidence" value="ECO:0007669"/>
    <property type="project" value="InterPro"/>
</dbReference>
<dbReference type="Gene3D" id="1.10.246.60">
    <property type="entry name" value="Eukaryotic translation initiation factor 3 like domains"/>
    <property type="match status" value="1"/>
</dbReference>
<sequence>MVVRQALGLRVPILLRVCIGCKFMDGICRTTDKLSGLKGTAEGKGSVCIPSLLSSGATGMDEQGDKAVGEIIAEKDELQCSLLALQAVERSVGRIKCSVHGRQFRNLSFLFAFSFKQCFLKDFRSTIELFAKKGDEKSLDSFIPKSESDFLEYAELISHKLRSFEVYLPCYDANFCFFDFQQFLTWSKNIHSLMQKSYNYIGLLKAIMRLSMTAKRAADAKEVSASVTAIANEKIKLRKKPTLAKRSKNVDEYNTLFFIHSLHLGRKNSFMLIRPKMIWWLMLLMTMILCNLFRFAILVDLCVRFATEVAGVQVDINEEWILDKTQFCYDGLKRQRLNDPMIRGRDGRFKVVSWHDALAGKLSDAMMALKDFVNKMGSNNVWCEGNGPSPNADLRSGYIMNCGINGLESADVFLLVVVLTFSVIYRMELLSAVLCV</sequence>
<keyword evidence="4" id="KW-1133">Transmembrane helix</keyword>
<feature type="domain" description="Molybdopterin oxidoreductase" evidence="5">
    <location>
        <begin position="364"/>
        <end position="416"/>
    </location>
</feature>
<evidence type="ECO:0000256" key="1">
    <source>
        <dbReference type="ARBA" id="ARBA00022490"/>
    </source>
</evidence>
<reference evidence="7" key="1">
    <citation type="journal article" date="2019" name="Gigascience">
        <title>De novo genome assembly of the endangered Acer yangbiense, a plant species with extremely small populations endemic to Yunnan Province, China.</title>
        <authorList>
            <person name="Yang J."/>
            <person name="Wariss H.M."/>
            <person name="Tao L."/>
            <person name="Zhang R."/>
            <person name="Yun Q."/>
            <person name="Hollingsworth P."/>
            <person name="Dao Z."/>
            <person name="Luo G."/>
            <person name="Guo H."/>
            <person name="Ma Y."/>
            <person name="Sun W."/>
        </authorList>
    </citation>
    <scope>NUCLEOTIDE SEQUENCE [LARGE SCALE GENOMIC DNA]</scope>
    <source>
        <strain evidence="7">cv. br00</strain>
    </source>
</reference>
<proteinExistence type="predicted"/>
<evidence type="ECO:0000259" key="5">
    <source>
        <dbReference type="Pfam" id="PF00384"/>
    </source>
</evidence>
<dbReference type="AlphaFoldDB" id="A0A5N5JH69"/>
<dbReference type="EMBL" id="VDCV01000017">
    <property type="protein sequence ID" value="KAB5516755.1"/>
    <property type="molecule type" value="Genomic_DNA"/>
</dbReference>
<evidence type="ECO:0000256" key="4">
    <source>
        <dbReference type="SAM" id="Phobius"/>
    </source>
</evidence>
<keyword evidence="7" id="KW-1185">Reference proteome</keyword>
<dbReference type="InterPro" id="IPR006656">
    <property type="entry name" value="Mopterin_OxRdtase"/>
</dbReference>
<dbReference type="InterPro" id="IPR023194">
    <property type="entry name" value="eIF3-like_dom_sf"/>
</dbReference>
<dbReference type="Proteomes" id="UP000326939">
    <property type="component" value="Chromosome 17"/>
</dbReference>
<dbReference type="InterPro" id="IPR013906">
    <property type="entry name" value="eIF3j"/>
</dbReference>
<dbReference type="GO" id="GO:0003743">
    <property type="term" value="F:translation initiation factor activity"/>
    <property type="evidence" value="ECO:0007669"/>
    <property type="project" value="UniProtKB-KW"/>
</dbReference>
<evidence type="ECO:0000256" key="2">
    <source>
        <dbReference type="ARBA" id="ARBA00022540"/>
    </source>
</evidence>
<dbReference type="PANTHER" id="PTHR21681:SF0">
    <property type="entry name" value="EUKARYOTIC TRANSLATION INITIATION FACTOR 3 SUBUNIT J"/>
    <property type="match status" value="1"/>
</dbReference>
<accession>A0A5N5JH69</accession>
<dbReference type="GO" id="GO:0016491">
    <property type="term" value="F:oxidoreductase activity"/>
    <property type="evidence" value="ECO:0007669"/>
    <property type="project" value="InterPro"/>
</dbReference>
<evidence type="ECO:0000256" key="3">
    <source>
        <dbReference type="ARBA" id="ARBA00022917"/>
    </source>
</evidence>
<keyword evidence="4" id="KW-0812">Transmembrane</keyword>
<gene>
    <name evidence="6" type="ORF">DKX38_027403</name>
</gene>
<evidence type="ECO:0000313" key="7">
    <source>
        <dbReference type="Proteomes" id="UP000326939"/>
    </source>
</evidence>
<keyword evidence="4" id="KW-0472">Membrane</keyword>
<organism evidence="6 7">
    <name type="scientific">Salix brachista</name>
    <dbReference type="NCBI Taxonomy" id="2182728"/>
    <lineage>
        <taxon>Eukaryota</taxon>
        <taxon>Viridiplantae</taxon>
        <taxon>Streptophyta</taxon>
        <taxon>Embryophyta</taxon>
        <taxon>Tracheophyta</taxon>
        <taxon>Spermatophyta</taxon>
        <taxon>Magnoliopsida</taxon>
        <taxon>eudicotyledons</taxon>
        <taxon>Gunneridae</taxon>
        <taxon>Pentapetalae</taxon>
        <taxon>rosids</taxon>
        <taxon>fabids</taxon>
        <taxon>Malpighiales</taxon>
        <taxon>Salicaceae</taxon>
        <taxon>Saliceae</taxon>
        <taxon>Salix</taxon>
    </lineage>
</organism>
<dbReference type="SUPFAM" id="SSF53706">
    <property type="entry name" value="Formate dehydrogenase/DMSO reductase, domains 1-3"/>
    <property type="match status" value="1"/>
</dbReference>
<keyword evidence="1" id="KW-0963">Cytoplasm</keyword>
<protein>
    <recommendedName>
        <fullName evidence="5">Molybdopterin oxidoreductase domain-containing protein</fullName>
    </recommendedName>
</protein>
<comment type="caution">
    <text evidence="6">The sequence shown here is derived from an EMBL/GenBank/DDBJ whole genome shotgun (WGS) entry which is preliminary data.</text>
</comment>
<dbReference type="PANTHER" id="PTHR21681">
    <property type="entry name" value="EUKARYOTIC TRANSLATION INITIATION FACTOR 3 SUBUNIT J"/>
    <property type="match status" value="1"/>
</dbReference>
<keyword evidence="3" id="KW-0648">Protein biosynthesis</keyword>
<name>A0A5N5JH69_9ROSI</name>
<feature type="transmembrane region" description="Helical" evidence="4">
    <location>
        <begin position="277"/>
        <end position="297"/>
    </location>
</feature>
<dbReference type="Pfam" id="PF00384">
    <property type="entry name" value="Molybdopterin"/>
    <property type="match status" value="1"/>
</dbReference>